<dbReference type="GeneID" id="42053278"/>
<protein>
    <submittedName>
        <fullName evidence="1">Uncharacterized protein</fullName>
    </submittedName>
</protein>
<reference evidence="2" key="1">
    <citation type="journal article" date="2016" name="Genome Biol. Evol.">
        <title>Comparative 'omics' of the Fusarium fujikuroi species complex highlights differences in genetic potential and metabolite synthesis.</title>
        <authorList>
            <person name="Niehaus E.-M."/>
            <person name="Muensterkoetter M."/>
            <person name="Proctor R.H."/>
            <person name="Brown D.W."/>
            <person name="Sharon A."/>
            <person name="Idan Y."/>
            <person name="Oren-Young L."/>
            <person name="Sieber C.M."/>
            <person name="Novak O."/>
            <person name="Pencik A."/>
            <person name="Tarkowska D."/>
            <person name="Hromadova K."/>
            <person name="Freeman S."/>
            <person name="Maymon M."/>
            <person name="Elazar M."/>
            <person name="Youssef S.A."/>
            <person name="El-Shabrawy E.S.M."/>
            <person name="Shalaby A.B.A."/>
            <person name="Houterman P."/>
            <person name="Brock N.L."/>
            <person name="Burkhardt I."/>
            <person name="Tsavkelova E.A."/>
            <person name="Dickschat J.S."/>
            <person name="Galuszka P."/>
            <person name="Gueldener U."/>
            <person name="Tudzynski B."/>
        </authorList>
    </citation>
    <scope>NUCLEOTIDE SEQUENCE [LARGE SCALE GENOMIC DNA]</scope>
    <source>
        <strain evidence="2">ET1</strain>
    </source>
</reference>
<dbReference type="AlphaFoldDB" id="A0A1L7W307"/>
<sequence length="127" mass="14256">MASRLKLSTLCNIANRKVCPKKQSIDARTWPVEGFGHMTHRPLASREVTVGRETTLGVRVIARIRFKVPICRPAGRAQTNAERQILECDDRSGSFGCNRAEAKLKLYCNYLVKTSAVEPKSPTFYLC</sequence>
<comment type="caution">
    <text evidence="1">The sequence shown here is derived from an EMBL/GenBank/DDBJ whole genome shotgun (WGS) entry which is preliminary data.</text>
</comment>
<proteinExistence type="predicted"/>
<gene>
    <name evidence="1" type="ORF">FPRO_08401</name>
</gene>
<accession>A0A1L7W307</accession>
<evidence type="ECO:0000313" key="1">
    <source>
        <dbReference type="EMBL" id="CZR47027.1"/>
    </source>
</evidence>
<name>A0A1L7W307_FUSPR</name>
<dbReference type="Proteomes" id="UP000183971">
    <property type="component" value="Unassembled WGS sequence"/>
</dbReference>
<keyword evidence="2" id="KW-1185">Reference proteome</keyword>
<dbReference type="EMBL" id="FJOF01000011">
    <property type="protein sequence ID" value="CZR47027.1"/>
    <property type="molecule type" value="Genomic_DNA"/>
</dbReference>
<dbReference type="RefSeq" id="XP_031087561.1">
    <property type="nucleotide sequence ID" value="XM_031222065.1"/>
</dbReference>
<organism evidence="1 2">
    <name type="scientific">Fusarium proliferatum (strain ET1)</name>
    <name type="common">Orchid endophyte fungus</name>
    <dbReference type="NCBI Taxonomy" id="1227346"/>
    <lineage>
        <taxon>Eukaryota</taxon>
        <taxon>Fungi</taxon>
        <taxon>Dikarya</taxon>
        <taxon>Ascomycota</taxon>
        <taxon>Pezizomycotina</taxon>
        <taxon>Sordariomycetes</taxon>
        <taxon>Hypocreomycetidae</taxon>
        <taxon>Hypocreales</taxon>
        <taxon>Nectriaceae</taxon>
        <taxon>Fusarium</taxon>
        <taxon>Fusarium fujikuroi species complex</taxon>
    </lineage>
</organism>
<dbReference type="VEuPathDB" id="FungiDB:FPRO_08401"/>
<evidence type="ECO:0000313" key="2">
    <source>
        <dbReference type="Proteomes" id="UP000183971"/>
    </source>
</evidence>